<evidence type="ECO:0000313" key="2">
    <source>
        <dbReference type="EMBL" id="CAD8817391.1"/>
    </source>
</evidence>
<name>A0A7S1EQL7_9RHOD</name>
<organism evidence="2">
    <name type="scientific">Timspurckia oligopyrenoides</name>
    <dbReference type="NCBI Taxonomy" id="708627"/>
    <lineage>
        <taxon>Eukaryota</taxon>
        <taxon>Rhodophyta</taxon>
        <taxon>Bangiophyceae</taxon>
        <taxon>Porphyridiales</taxon>
        <taxon>Porphyridiaceae</taxon>
        <taxon>Timspurckia</taxon>
    </lineage>
</organism>
<proteinExistence type="predicted"/>
<sequence>MQNKWSEPRIVELESAHIPSIGSGGLCADRDGRYAFVAGRKVICLRRAPKTTFSQSLDFELALSIPHDRVDISAFTFWPNIPTYSRPLIVVATDRFLEFAPQLSIFDTTTRSGTLIASYKFPSKPIPSHGSSADDSFRSGSDTSRSFASTSQSKLDETPTPRNQDPDSLSLEQMNALEETNAVTALAAVWMQNLQSSSHFLVGGSDNGALLLFSFTKASKATLKSENFRLVDVLLSNNLNGSIHSVTGDLVKTQPIIAACDEFGAVSVWTNQTGEENQDSWIEQLILASPTGSTPSETGGGNSSEDHAAIVRVAGDLLMIARRTGLFEVHRIESKRTIFRAFVSTMPISAVDVHALLGLALIAGEDGRVTLLVLPAFSVPDIFQQSQPDTPESGAGSMFASFGLNGAVSGACFSKPQGPENPSIIILPCERPYLLRYDYE</sequence>
<dbReference type="InterPro" id="IPR036322">
    <property type="entry name" value="WD40_repeat_dom_sf"/>
</dbReference>
<feature type="compositionally biased region" description="Polar residues" evidence="1">
    <location>
        <begin position="129"/>
        <end position="153"/>
    </location>
</feature>
<gene>
    <name evidence="2" type="ORF">TOLI1172_LOCUS1780</name>
</gene>
<reference evidence="2" key="1">
    <citation type="submission" date="2021-01" db="EMBL/GenBank/DDBJ databases">
        <authorList>
            <person name="Corre E."/>
            <person name="Pelletier E."/>
            <person name="Niang G."/>
            <person name="Scheremetjew M."/>
            <person name="Finn R."/>
            <person name="Kale V."/>
            <person name="Holt S."/>
            <person name="Cochrane G."/>
            <person name="Meng A."/>
            <person name="Brown T."/>
            <person name="Cohen L."/>
        </authorList>
    </citation>
    <scope>NUCLEOTIDE SEQUENCE</scope>
    <source>
        <strain evidence="2">CCMP3278</strain>
    </source>
</reference>
<accession>A0A7S1EQL7</accession>
<dbReference type="SUPFAM" id="SSF50978">
    <property type="entry name" value="WD40 repeat-like"/>
    <property type="match status" value="1"/>
</dbReference>
<evidence type="ECO:0000256" key="1">
    <source>
        <dbReference type="SAM" id="MobiDB-lite"/>
    </source>
</evidence>
<dbReference type="EMBL" id="HBFP01002474">
    <property type="protein sequence ID" value="CAD8817391.1"/>
    <property type="molecule type" value="Transcribed_RNA"/>
</dbReference>
<feature type="region of interest" description="Disordered" evidence="1">
    <location>
        <begin position="126"/>
        <end position="168"/>
    </location>
</feature>
<protein>
    <submittedName>
        <fullName evidence="2">Uncharacterized protein</fullName>
    </submittedName>
</protein>
<dbReference type="AlphaFoldDB" id="A0A7S1EQL7"/>